<dbReference type="RefSeq" id="WP_006725154.1">
    <property type="nucleotide sequence ID" value="NZ_ALJF01000004.1"/>
</dbReference>
<evidence type="ECO:0000313" key="2">
    <source>
        <dbReference type="Proteomes" id="UP000007123"/>
    </source>
</evidence>
<reference evidence="1 2" key="1">
    <citation type="journal article" date="2012" name="J. Bacteriol.">
        <title>Draft Genome Sequence of Agrobacterium albertimagni Strain AOL15.</title>
        <authorList>
            <person name="Trimble W.L."/>
            <person name="Phung le T."/>
            <person name="Meyer F."/>
            <person name="Gilbert J.A."/>
            <person name="Silver S."/>
        </authorList>
    </citation>
    <scope>NUCLEOTIDE SEQUENCE [LARGE SCALE GENOMIC DNA]</scope>
    <source>
        <strain evidence="1 2">AOL15</strain>
    </source>
</reference>
<name>K2QHF4_9HYPH</name>
<organism evidence="1 2">
    <name type="scientific">Agrobacterium albertimagni AOL15</name>
    <dbReference type="NCBI Taxonomy" id="1156935"/>
    <lineage>
        <taxon>Bacteria</taxon>
        <taxon>Pseudomonadati</taxon>
        <taxon>Pseudomonadota</taxon>
        <taxon>Alphaproteobacteria</taxon>
        <taxon>Hyphomicrobiales</taxon>
        <taxon>Rhizobiaceae</taxon>
        <taxon>Rhizobium/Agrobacterium group</taxon>
        <taxon>Agrobacterium</taxon>
    </lineage>
</organism>
<evidence type="ECO:0008006" key="3">
    <source>
        <dbReference type="Google" id="ProtNLM"/>
    </source>
</evidence>
<comment type="caution">
    <text evidence="1">The sequence shown here is derived from an EMBL/GenBank/DDBJ whole genome shotgun (WGS) entry which is preliminary data.</text>
</comment>
<gene>
    <name evidence="1" type="ORF">QWE_05778</name>
</gene>
<evidence type="ECO:0000313" key="1">
    <source>
        <dbReference type="EMBL" id="EKF60551.1"/>
    </source>
</evidence>
<dbReference type="AlphaFoldDB" id="K2QHF4"/>
<accession>K2QHF4</accession>
<sequence>MKIQALFCDDVRRDETGTFIVIGVYPGVIYVDPDPSSKNISNFVLITELEPGEHEARLMMTFHPDDGSDPQVLGDDILSLQGGDDAALVLSPSGLQLQVKGPGFLTLRLGMDGSEPSEICSLKVLVHIEEPR</sequence>
<proteinExistence type="predicted"/>
<dbReference type="OrthoDB" id="8377146at2"/>
<protein>
    <recommendedName>
        <fullName evidence="3">DUF4399 domain-containing protein</fullName>
    </recommendedName>
</protein>
<dbReference type="EMBL" id="ALJF01000004">
    <property type="protein sequence ID" value="EKF60551.1"/>
    <property type="molecule type" value="Genomic_DNA"/>
</dbReference>
<dbReference type="Proteomes" id="UP000007123">
    <property type="component" value="Unassembled WGS sequence"/>
</dbReference>
<keyword evidence="2" id="KW-1185">Reference proteome</keyword>